<reference evidence="2 3" key="1">
    <citation type="submission" date="2015-07" db="EMBL/GenBank/DDBJ databases">
        <title>The genome of Eufriesea mexicana.</title>
        <authorList>
            <person name="Pan H."/>
            <person name="Kapheim K."/>
        </authorList>
    </citation>
    <scope>NUCLEOTIDE SEQUENCE [LARGE SCALE GENOMIC DNA]</scope>
    <source>
        <strain evidence="2">0111107269</strain>
        <tissue evidence="2">Whole body</tissue>
    </source>
</reference>
<proteinExistence type="predicted"/>
<organism evidence="2 3">
    <name type="scientific">Eufriesea mexicana</name>
    <dbReference type="NCBI Taxonomy" id="516756"/>
    <lineage>
        <taxon>Eukaryota</taxon>
        <taxon>Metazoa</taxon>
        <taxon>Ecdysozoa</taxon>
        <taxon>Arthropoda</taxon>
        <taxon>Hexapoda</taxon>
        <taxon>Insecta</taxon>
        <taxon>Pterygota</taxon>
        <taxon>Neoptera</taxon>
        <taxon>Endopterygota</taxon>
        <taxon>Hymenoptera</taxon>
        <taxon>Apocrita</taxon>
        <taxon>Aculeata</taxon>
        <taxon>Apoidea</taxon>
        <taxon>Anthophila</taxon>
        <taxon>Apidae</taxon>
        <taxon>Eufriesea</taxon>
    </lineage>
</organism>
<evidence type="ECO:0000313" key="2">
    <source>
        <dbReference type="EMBL" id="OAD53711.1"/>
    </source>
</evidence>
<keyword evidence="3" id="KW-1185">Reference proteome</keyword>
<sequence length="53" mass="6761">MHIDTKNDYESLRLNNRDYDYDYRRSRRTKRMVEDDPIEDDHDLRSRLTMKRR</sequence>
<feature type="region of interest" description="Disordered" evidence="1">
    <location>
        <begin position="30"/>
        <end position="53"/>
    </location>
</feature>
<evidence type="ECO:0000256" key="1">
    <source>
        <dbReference type="SAM" id="MobiDB-lite"/>
    </source>
</evidence>
<dbReference type="Proteomes" id="UP000250275">
    <property type="component" value="Unassembled WGS sequence"/>
</dbReference>
<protein>
    <submittedName>
        <fullName evidence="2">Uncharacterized protein</fullName>
    </submittedName>
</protein>
<dbReference type="EMBL" id="KQ766333">
    <property type="protein sequence ID" value="OAD53711.1"/>
    <property type="molecule type" value="Genomic_DNA"/>
</dbReference>
<dbReference type="AlphaFoldDB" id="A0A310SAM1"/>
<name>A0A310SAM1_9HYME</name>
<evidence type="ECO:0000313" key="3">
    <source>
        <dbReference type="Proteomes" id="UP000250275"/>
    </source>
</evidence>
<accession>A0A310SAM1</accession>
<gene>
    <name evidence="2" type="ORF">WN48_09452</name>
</gene>